<dbReference type="InterPro" id="IPR003661">
    <property type="entry name" value="HisK_dim/P_dom"/>
</dbReference>
<dbReference type="CDD" id="cd00082">
    <property type="entry name" value="HisKA"/>
    <property type="match status" value="1"/>
</dbReference>
<dbReference type="EC" id="2.7.13.3" evidence="3"/>
<comment type="caution">
    <text evidence="4">The sequence shown here is derived from an EMBL/GenBank/DDBJ whole genome shotgun (WGS) entry which is preliminary data.</text>
</comment>
<dbReference type="Gene3D" id="1.10.287.130">
    <property type="match status" value="1"/>
</dbReference>
<comment type="catalytic activity">
    <reaction evidence="1">
        <text>ATP + protein L-histidine = ADP + protein N-phospho-L-histidine.</text>
        <dbReference type="EC" id="2.7.13.3"/>
    </reaction>
</comment>
<dbReference type="Proteomes" id="UP001501470">
    <property type="component" value="Unassembled WGS sequence"/>
</dbReference>
<evidence type="ECO:0000256" key="2">
    <source>
        <dbReference type="ARBA" id="ARBA00004236"/>
    </source>
</evidence>
<proteinExistence type="predicted"/>
<dbReference type="SUPFAM" id="SSF47384">
    <property type="entry name" value="Homodimeric domain of signal transducing histidine kinase"/>
    <property type="match status" value="1"/>
</dbReference>
<keyword evidence="5" id="KW-1185">Reference proteome</keyword>
<dbReference type="EMBL" id="BAAAQD010000002">
    <property type="protein sequence ID" value="GAA1503254.1"/>
    <property type="molecule type" value="Genomic_DNA"/>
</dbReference>
<evidence type="ECO:0000256" key="3">
    <source>
        <dbReference type="ARBA" id="ARBA00012438"/>
    </source>
</evidence>
<organism evidence="4 5">
    <name type="scientific">Dactylosporangium maewongense</name>
    <dbReference type="NCBI Taxonomy" id="634393"/>
    <lineage>
        <taxon>Bacteria</taxon>
        <taxon>Bacillati</taxon>
        <taxon>Actinomycetota</taxon>
        <taxon>Actinomycetes</taxon>
        <taxon>Micromonosporales</taxon>
        <taxon>Micromonosporaceae</taxon>
        <taxon>Dactylosporangium</taxon>
    </lineage>
</organism>
<dbReference type="InterPro" id="IPR036097">
    <property type="entry name" value="HisK_dim/P_sf"/>
</dbReference>
<evidence type="ECO:0000313" key="5">
    <source>
        <dbReference type="Proteomes" id="UP001501470"/>
    </source>
</evidence>
<accession>A0ABP4KHQ7</accession>
<dbReference type="RefSeq" id="WP_344501026.1">
    <property type="nucleotide sequence ID" value="NZ_BAAAQD010000002.1"/>
</dbReference>
<name>A0ABP4KHQ7_9ACTN</name>
<evidence type="ECO:0000256" key="1">
    <source>
        <dbReference type="ARBA" id="ARBA00000085"/>
    </source>
</evidence>
<reference evidence="5" key="1">
    <citation type="journal article" date="2019" name="Int. J. Syst. Evol. Microbiol.">
        <title>The Global Catalogue of Microorganisms (GCM) 10K type strain sequencing project: providing services to taxonomists for standard genome sequencing and annotation.</title>
        <authorList>
            <consortium name="The Broad Institute Genomics Platform"/>
            <consortium name="The Broad Institute Genome Sequencing Center for Infectious Disease"/>
            <person name="Wu L."/>
            <person name="Ma J."/>
        </authorList>
    </citation>
    <scope>NUCLEOTIDE SEQUENCE [LARGE SCALE GENOMIC DNA]</scope>
    <source>
        <strain evidence="5">JCM 15933</strain>
    </source>
</reference>
<protein>
    <recommendedName>
        <fullName evidence="3">histidine kinase</fullName>
        <ecNumber evidence="3">2.7.13.3</ecNumber>
    </recommendedName>
</protein>
<sequence length="76" mass="7824">MGATEPADELALLRAEIADGAHDLSNALGAILNYVAFLSEDLAADSAAADYLPHLQSAAHRALGVVERLSASGARH</sequence>
<evidence type="ECO:0000313" key="4">
    <source>
        <dbReference type="EMBL" id="GAA1503254.1"/>
    </source>
</evidence>
<gene>
    <name evidence="4" type="ORF">GCM10009827_015280</name>
</gene>
<comment type="subcellular location">
    <subcellularLocation>
        <location evidence="2">Cell membrane</location>
    </subcellularLocation>
</comment>